<dbReference type="SUPFAM" id="SSF48264">
    <property type="entry name" value="Cytochrome P450"/>
    <property type="match status" value="1"/>
</dbReference>
<keyword evidence="3" id="KW-0503">Monooxygenase</keyword>
<keyword evidence="3" id="KW-0408">Iron</keyword>
<reference evidence="5" key="1">
    <citation type="submission" date="2024-06" db="EMBL/GenBank/DDBJ databases">
        <title>Methylostella associata gen. nov., sp. nov., a novel Ancalomicrobiaceae-affiliated facultatively methylotrophic bacteria that feed on methanotrophs of the genus Methylococcus.</title>
        <authorList>
            <person name="Saltykova V."/>
            <person name="Danilova O.V."/>
            <person name="Oshkin I.Y."/>
            <person name="Belova S.E."/>
            <person name="Pimenov N.V."/>
            <person name="Dedysh S.N."/>
        </authorList>
    </citation>
    <scope>NUCLEOTIDE SEQUENCE</scope>
    <source>
        <strain evidence="5">S20</strain>
    </source>
</reference>
<organism evidence="5">
    <name type="scientific">Methyloraptor flagellatus</name>
    <dbReference type="NCBI Taxonomy" id="3162530"/>
    <lineage>
        <taxon>Bacteria</taxon>
        <taxon>Pseudomonadati</taxon>
        <taxon>Pseudomonadota</taxon>
        <taxon>Alphaproteobacteria</taxon>
        <taxon>Hyphomicrobiales</taxon>
        <taxon>Ancalomicrobiaceae</taxon>
        <taxon>Methyloraptor</taxon>
    </lineage>
</organism>
<dbReference type="InterPro" id="IPR017972">
    <property type="entry name" value="Cyt_P450_CS"/>
</dbReference>
<keyword evidence="3" id="KW-0560">Oxidoreductase</keyword>
<dbReference type="EMBL" id="CP158568">
    <property type="protein sequence ID" value="XBY45403.1"/>
    <property type="molecule type" value="Genomic_DNA"/>
</dbReference>
<dbReference type="KEGG" id="mflg:ABS361_03720"/>
<feature type="compositionally biased region" description="Basic and acidic residues" evidence="4">
    <location>
        <begin position="1"/>
        <end position="17"/>
    </location>
</feature>
<evidence type="ECO:0000313" key="5">
    <source>
        <dbReference type="EMBL" id="XBY45403.1"/>
    </source>
</evidence>
<dbReference type="GO" id="GO:0016705">
    <property type="term" value="F:oxidoreductase activity, acting on paired donors, with incorporation or reduction of molecular oxygen"/>
    <property type="evidence" value="ECO:0007669"/>
    <property type="project" value="InterPro"/>
</dbReference>
<dbReference type="PANTHER" id="PTHR46696">
    <property type="entry name" value="P450, PUTATIVE (EUROFUNG)-RELATED"/>
    <property type="match status" value="1"/>
</dbReference>
<dbReference type="CDD" id="cd20625">
    <property type="entry name" value="CYP164-like"/>
    <property type="match status" value="1"/>
</dbReference>
<evidence type="ECO:0000256" key="3">
    <source>
        <dbReference type="RuleBase" id="RU000461"/>
    </source>
</evidence>
<gene>
    <name evidence="5" type="ORF">ABS361_03720</name>
</gene>
<evidence type="ECO:0000256" key="2">
    <source>
        <dbReference type="ARBA" id="ARBA00010617"/>
    </source>
</evidence>
<dbReference type="InterPro" id="IPR036396">
    <property type="entry name" value="Cyt_P450_sf"/>
</dbReference>
<dbReference type="AlphaFoldDB" id="A0AAU7XCT6"/>
<keyword evidence="3" id="KW-0349">Heme</keyword>
<protein>
    <submittedName>
        <fullName evidence="5">Cytochrome P450</fullName>
    </submittedName>
</protein>
<dbReference type="PANTHER" id="PTHR46696:SF1">
    <property type="entry name" value="CYTOCHROME P450 YJIB-RELATED"/>
    <property type="match status" value="1"/>
</dbReference>
<dbReference type="GO" id="GO:0004497">
    <property type="term" value="F:monooxygenase activity"/>
    <property type="evidence" value="ECO:0007669"/>
    <property type="project" value="UniProtKB-KW"/>
</dbReference>
<sequence length="495" mass="54426">MPAARLSERPSSRCDRGRRARSPASPIAARHSRPRRPDHTSNRHLAGARPTGHLATMSDHLPLPRVRQAPTDPAFYANPYPTYAAMRGAGDLVFWEDYGFWCAAGYERVSALLRDRRFGREITHVATRAELGWPEIPEHLAPFYAFEAHSMLEREPPTHTRLRGLVNRAFVSRAIDRLKPTIAAIVDAALDRMIARRGQATTHDQRAGEPASGLGFAAAATGLVGAEAVDLVEAFATPVPVETICALLGVDVRLAPQMLAWSHAMVGMYQFGRTRAEEDAAVAATLAFSELMRGIIDARRGAPGDDLLSDLIAAADGSDRLSEDELITTAILLLNAGHEATVHAIANAVPLILSVEPERRPALFRDDDATERTVEECLRYDPPLHLFTRYALDDVEIGPVRFRRGDRVGLLLAAANRDPDRWTIPDCFDPDRPVQPHASFGAGIHFCVGAALARAEIGIALPRLIDRMPRLALVCDPVRRDAYHFNGYDRLAVTW</sequence>
<dbReference type="GO" id="GO:0005506">
    <property type="term" value="F:iron ion binding"/>
    <property type="evidence" value="ECO:0007669"/>
    <property type="project" value="InterPro"/>
</dbReference>
<feature type="region of interest" description="Disordered" evidence="4">
    <location>
        <begin position="1"/>
        <end position="53"/>
    </location>
</feature>
<accession>A0AAU7XCT6</accession>
<proteinExistence type="inferred from homology"/>
<dbReference type="PRINTS" id="PR00359">
    <property type="entry name" value="BP450"/>
</dbReference>
<dbReference type="Pfam" id="PF00067">
    <property type="entry name" value="p450"/>
    <property type="match status" value="1"/>
</dbReference>
<evidence type="ECO:0000256" key="1">
    <source>
        <dbReference type="ARBA" id="ARBA00001971"/>
    </source>
</evidence>
<comment type="cofactor">
    <cofactor evidence="1">
        <name>heme</name>
        <dbReference type="ChEBI" id="CHEBI:30413"/>
    </cofactor>
</comment>
<comment type="similarity">
    <text evidence="2 3">Belongs to the cytochrome P450 family.</text>
</comment>
<dbReference type="InterPro" id="IPR002397">
    <property type="entry name" value="Cyt_P450_B"/>
</dbReference>
<dbReference type="InterPro" id="IPR001128">
    <property type="entry name" value="Cyt_P450"/>
</dbReference>
<dbReference type="PROSITE" id="PS00086">
    <property type="entry name" value="CYTOCHROME_P450"/>
    <property type="match status" value="1"/>
</dbReference>
<dbReference type="Gene3D" id="1.10.630.10">
    <property type="entry name" value="Cytochrome P450"/>
    <property type="match status" value="1"/>
</dbReference>
<evidence type="ECO:0000256" key="4">
    <source>
        <dbReference type="SAM" id="MobiDB-lite"/>
    </source>
</evidence>
<dbReference type="RefSeq" id="WP_407050496.1">
    <property type="nucleotide sequence ID" value="NZ_CP158568.1"/>
</dbReference>
<dbReference type="GO" id="GO:0020037">
    <property type="term" value="F:heme binding"/>
    <property type="evidence" value="ECO:0007669"/>
    <property type="project" value="InterPro"/>
</dbReference>
<name>A0AAU7XCT6_9HYPH</name>
<keyword evidence="3" id="KW-0479">Metal-binding</keyword>